<dbReference type="RefSeq" id="WP_013687413.1">
    <property type="nucleotide sequence ID" value="NC_015321.1"/>
</dbReference>
<feature type="transmembrane region" description="Helical" evidence="19">
    <location>
        <begin position="228"/>
        <end position="249"/>
    </location>
</feature>
<dbReference type="AlphaFoldDB" id="F2IFF8"/>
<keyword evidence="12 18" id="KW-0548">Nucleotidyltransferase</keyword>
<dbReference type="GO" id="GO:0004605">
    <property type="term" value="F:phosphatidate cytidylyltransferase activity"/>
    <property type="evidence" value="ECO:0007669"/>
    <property type="project" value="UniProtKB-EC"/>
</dbReference>
<evidence type="ECO:0000313" key="21">
    <source>
        <dbReference type="Proteomes" id="UP000007463"/>
    </source>
</evidence>
<evidence type="ECO:0000256" key="11">
    <source>
        <dbReference type="ARBA" id="ARBA00022692"/>
    </source>
</evidence>
<evidence type="ECO:0000256" key="3">
    <source>
        <dbReference type="ARBA" id="ARBA00005119"/>
    </source>
</evidence>
<evidence type="ECO:0000313" key="20">
    <source>
        <dbReference type="EMBL" id="AEA44643.1"/>
    </source>
</evidence>
<keyword evidence="17" id="KW-1208">Phospholipid metabolism</keyword>
<dbReference type="UniPathway" id="UPA00557">
    <property type="reaction ID" value="UER00614"/>
</dbReference>
<keyword evidence="15 19" id="KW-0472">Membrane</keyword>
<evidence type="ECO:0000256" key="17">
    <source>
        <dbReference type="ARBA" id="ARBA00023264"/>
    </source>
</evidence>
<feature type="transmembrane region" description="Helical" evidence="19">
    <location>
        <begin position="101"/>
        <end position="122"/>
    </location>
</feature>
<evidence type="ECO:0000256" key="5">
    <source>
        <dbReference type="ARBA" id="ARBA00010185"/>
    </source>
</evidence>
<dbReference type="EC" id="2.7.7.41" evidence="6 18"/>
<protein>
    <recommendedName>
        <fullName evidence="7 18">Phosphatidate cytidylyltransferase</fullName>
        <ecNumber evidence="6 18">2.7.7.41</ecNumber>
    </recommendedName>
</protein>
<feature type="transmembrane region" description="Helical" evidence="19">
    <location>
        <begin position="61"/>
        <end position="81"/>
    </location>
</feature>
<evidence type="ECO:0000256" key="16">
    <source>
        <dbReference type="ARBA" id="ARBA00023209"/>
    </source>
</evidence>
<feature type="transmembrane region" description="Helical" evidence="19">
    <location>
        <begin position="202"/>
        <end position="222"/>
    </location>
</feature>
<evidence type="ECO:0000256" key="6">
    <source>
        <dbReference type="ARBA" id="ARBA00012487"/>
    </source>
</evidence>
<feature type="transmembrane region" description="Helical" evidence="19">
    <location>
        <begin position="134"/>
        <end position="156"/>
    </location>
</feature>
<sequence length="294" mass="33123">MKDVLIRSVFGALFLMVVFTPFVYDVQNNGNLMNLVFYLFTMLGTHELFEMSKKSSFKNNLKLPALLFVTALFMPLLIQTAAKFYPGLLNPVLQFLSDRLFILYILWAILILAIIVMSYWIFKKEKIDFVFKNTFLFNFFYPVLPMWILAFTFTLTDSDSKVILLVVLLPIYLNDTLAYVFGRLFGKTPLIPSVSPKKTREGFIGGMIGAALVMLTILYFTGPFDLKHALAIVGVSVLASILATLGDLFESKLKRSIDIKDSGNILPGHGGILDRIDAMLFVAPVLYVLLLLIS</sequence>
<dbReference type="GO" id="GO:0016024">
    <property type="term" value="P:CDP-diacylglycerol biosynthetic process"/>
    <property type="evidence" value="ECO:0007669"/>
    <property type="project" value="UniProtKB-UniPathway"/>
</dbReference>
<dbReference type="HOGENOM" id="CLU_037294_3_1_10"/>
<feature type="transmembrane region" description="Helical" evidence="19">
    <location>
        <begin position="5"/>
        <end position="24"/>
    </location>
</feature>
<keyword evidence="9" id="KW-0444">Lipid biosynthesis</keyword>
<dbReference type="STRING" id="755732.Fluta_2662"/>
<dbReference type="PANTHER" id="PTHR46382:SF1">
    <property type="entry name" value="PHOSPHATIDATE CYTIDYLYLTRANSFERASE"/>
    <property type="match status" value="1"/>
</dbReference>
<organism evidence="20 21">
    <name type="scientific">Fluviicola taffensis (strain DSM 16823 / NCIMB 13979 / RW262)</name>
    <dbReference type="NCBI Taxonomy" id="755732"/>
    <lineage>
        <taxon>Bacteria</taxon>
        <taxon>Pseudomonadati</taxon>
        <taxon>Bacteroidota</taxon>
        <taxon>Flavobacteriia</taxon>
        <taxon>Flavobacteriales</taxon>
        <taxon>Crocinitomicaceae</taxon>
        <taxon>Fluviicola</taxon>
    </lineage>
</organism>
<comment type="catalytic activity">
    <reaction evidence="1 18">
        <text>a 1,2-diacyl-sn-glycero-3-phosphate + CTP + H(+) = a CDP-1,2-diacyl-sn-glycerol + diphosphate</text>
        <dbReference type="Rhea" id="RHEA:16229"/>
        <dbReference type="ChEBI" id="CHEBI:15378"/>
        <dbReference type="ChEBI" id="CHEBI:33019"/>
        <dbReference type="ChEBI" id="CHEBI:37563"/>
        <dbReference type="ChEBI" id="CHEBI:58332"/>
        <dbReference type="ChEBI" id="CHEBI:58608"/>
        <dbReference type="EC" id="2.7.7.41"/>
    </reaction>
</comment>
<name>F2IFF8_FLUTR</name>
<dbReference type="PROSITE" id="PS01315">
    <property type="entry name" value="CDS"/>
    <property type="match status" value="1"/>
</dbReference>
<comment type="subcellular location">
    <subcellularLocation>
        <location evidence="2">Cell membrane</location>
        <topology evidence="2">Multi-pass membrane protein</topology>
    </subcellularLocation>
</comment>
<gene>
    <name evidence="20" type="ordered locus">Fluta_2662</name>
</gene>
<keyword evidence="10 18" id="KW-0808">Transferase</keyword>
<keyword evidence="13 19" id="KW-1133">Transmembrane helix</keyword>
<evidence type="ECO:0000256" key="7">
    <source>
        <dbReference type="ARBA" id="ARBA00019373"/>
    </source>
</evidence>
<feature type="transmembrane region" description="Helical" evidence="19">
    <location>
        <begin position="162"/>
        <end position="181"/>
    </location>
</feature>
<evidence type="ECO:0000256" key="19">
    <source>
        <dbReference type="SAM" id="Phobius"/>
    </source>
</evidence>
<keyword evidence="21" id="KW-1185">Reference proteome</keyword>
<dbReference type="PANTHER" id="PTHR46382">
    <property type="entry name" value="PHOSPHATIDATE CYTIDYLYLTRANSFERASE"/>
    <property type="match status" value="1"/>
</dbReference>
<proteinExistence type="inferred from homology"/>
<evidence type="ECO:0000256" key="9">
    <source>
        <dbReference type="ARBA" id="ARBA00022516"/>
    </source>
</evidence>
<feature type="transmembrane region" description="Helical" evidence="19">
    <location>
        <begin position="276"/>
        <end position="293"/>
    </location>
</feature>
<dbReference type="eggNOG" id="COG4589">
    <property type="taxonomic scope" value="Bacteria"/>
</dbReference>
<dbReference type="Pfam" id="PF01148">
    <property type="entry name" value="CTP_transf_1"/>
    <property type="match status" value="1"/>
</dbReference>
<dbReference type="OrthoDB" id="9799199at2"/>
<evidence type="ECO:0000256" key="15">
    <source>
        <dbReference type="ARBA" id="ARBA00023136"/>
    </source>
</evidence>
<evidence type="ECO:0000256" key="2">
    <source>
        <dbReference type="ARBA" id="ARBA00004651"/>
    </source>
</evidence>
<evidence type="ECO:0000256" key="12">
    <source>
        <dbReference type="ARBA" id="ARBA00022695"/>
    </source>
</evidence>
<keyword evidence="8" id="KW-1003">Cell membrane</keyword>
<keyword evidence="11 18" id="KW-0812">Transmembrane</keyword>
<keyword evidence="16" id="KW-0594">Phospholipid biosynthesis</keyword>
<accession>F2IFF8</accession>
<evidence type="ECO:0000256" key="10">
    <source>
        <dbReference type="ARBA" id="ARBA00022679"/>
    </source>
</evidence>
<evidence type="ECO:0000256" key="18">
    <source>
        <dbReference type="RuleBase" id="RU003938"/>
    </source>
</evidence>
<evidence type="ECO:0000256" key="14">
    <source>
        <dbReference type="ARBA" id="ARBA00023098"/>
    </source>
</evidence>
<evidence type="ECO:0000256" key="13">
    <source>
        <dbReference type="ARBA" id="ARBA00022989"/>
    </source>
</evidence>
<comment type="pathway">
    <text evidence="3 18">Phospholipid metabolism; CDP-diacylglycerol biosynthesis; CDP-diacylglycerol from sn-glycerol 3-phosphate: step 3/3.</text>
</comment>
<dbReference type="Proteomes" id="UP000007463">
    <property type="component" value="Chromosome"/>
</dbReference>
<dbReference type="EMBL" id="CP002542">
    <property type="protein sequence ID" value="AEA44643.1"/>
    <property type="molecule type" value="Genomic_DNA"/>
</dbReference>
<evidence type="ECO:0000256" key="1">
    <source>
        <dbReference type="ARBA" id="ARBA00001698"/>
    </source>
</evidence>
<evidence type="ECO:0000256" key="8">
    <source>
        <dbReference type="ARBA" id="ARBA00022475"/>
    </source>
</evidence>
<reference evidence="21" key="2">
    <citation type="submission" date="2011-02" db="EMBL/GenBank/DDBJ databases">
        <title>The complete genome of Fluviicola taffensis DSM 16823.</title>
        <authorList>
            <consortium name="US DOE Joint Genome Institute (JGI-PGF)"/>
            <person name="Lucas S."/>
            <person name="Copeland A."/>
            <person name="Lapidus A."/>
            <person name="Bruce D."/>
            <person name="Goodwin L."/>
            <person name="Pitluck S."/>
            <person name="Kyrpides N."/>
            <person name="Mavromatis K."/>
            <person name="Ivanova N."/>
            <person name="Mikhailova N."/>
            <person name="Pagani I."/>
            <person name="Chertkov O."/>
            <person name="Detter J.C."/>
            <person name="Han C."/>
            <person name="Tapia R."/>
            <person name="Land M."/>
            <person name="Hauser L."/>
            <person name="Markowitz V."/>
            <person name="Cheng J.-F."/>
            <person name="Hugenholtz P."/>
            <person name="Woyke T."/>
            <person name="Wu D."/>
            <person name="Tindall B."/>
            <person name="Pomrenke H.G."/>
            <person name="Brambilla E."/>
            <person name="Klenk H.-P."/>
            <person name="Eisen J.A."/>
        </authorList>
    </citation>
    <scope>NUCLEOTIDE SEQUENCE [LARGE SCALE GENOMIC DNA]</scope>
    <source>
        <strain evidence="21">DSM 16823 / RW262 / RW262</strain>
    </source>
</reference>
<evidence type="ECO:0000256" key="4">
    <source>
        <dbReference type="ARBA" id="ARBA00005189"/>
    </source>
</evidence>
<dbReference type="InterPro" id="IPR000374">
    <property type="entry name" value="PC_trans"/>
</dbReference>
<comment type="pathway">
    <text evidence="4">Lipid metabolism.</text>
</comment>
<comment type="similarity">
    <text evidence="5 18">Belongs to the CDS family.</text>
</comment>
<dbReference type="GO" id="GO:0005886">
    <property type="term" value="C:plasma membrane"/>
    <property type="evidence" value="ECO:0007669"/>
    <property type="project" value="UniProtKB-SubCell"/>
</dbReference>
<reference evidence="20 21" key="1">
    <citation type="journal article" date="2011" name="Stand. Genomic Sci.">
        <title>Complete genome sequence of the gliding freshwater bacterium Fluviicola taffensis type strain (RW262).</title>
        <authorList>
            <person name="Woyke T."/>
            <person name="Chertkov O."/>
            <person name="Lapidus A."/>
            <person name="Nolan M."/>
            <person name="Lucas S."/>
            <person name="Del Rio T.G."/>
            <person name="Tice H."/>
            <person name="Cheng J.F."/>
            <person name="Tapia R."/>
            <person name="Han C."/>
            <person name="Goodwin L."/>
            <person name="Pitluck S."/>
            <person name="Liolios K."/>
            <person name="Pagani I."/>
            <person name="Ivanova N."/>
            <person name="Huntemann M."/>
            <person name="Mavromatis K."/>
            <person name="Mikhailova N."/>
            <person name="Pati A."/>
            <person name="Chen A."/>
            <person name="Palaniappan K."/>
            <person name="Land M."/>
            <person name="Hauser L."/>
            <person name="Brambilla E.M."/>
            <person name="Rohde M."/>
            <person name="Mwirichia R."/>
            <person name="Sikorski J."/>
            <person name="Tindall B.J."/>
            <person name="Goker M."/>
            <person name="Bristow J."/>
            <person name="Eisen J.A."/>
            <person name="Markowitz V."/>
            <person name="Hugenholtz P."/>
            <person name="Klenk H.P."/>
            <person name="Kyrpides N.C."/>
        </authorList>
    </citation>
    <scope>NUCLEOTIDE SEQUENCE [LARGE SCALE GENOMIC DNA]</scope>
    <source>
        <strain evidence="21">DSM 16823 / RW262 / RW262</strain>
    </source>
</reference>
<dbReference type="KEGG" id="fte:Fluta_2662"/>
<keyword evidence="14" id="KW-0443">Lipid metabolism</keyword>